<keyword evidence="3" id="KW-0813">Transport</keyword>
<evidence type="ECO:0000313" key="12">
    <source>
        <dbReference type="Proteomes" id="UP001445335"/>
    </source>
</evidence>
<dbReference type="InterPro" id="IPR036228">
    <property type="entry name" value="ATP_synth_F0_dsu_sf_mt"/>
</dbReference>
<keyword evidence="6" id="KW-0999">Mitochondrion inner membrane</keyword>
<keyword evidence="5" id="KW-0375">Hydrogen ion transport</keyword>
<accession>A0AAW1QHG5</accession>
<sequence>MAFQEKELDSLDPNNKARPEPDATYIDWEYWRTKVEPQLVDKFQNALRRLKLPRYVPTYEVVDATFEPVLQKAKELEEYAANRVVELEAELAKVNYELERLGSCKDPSRPRMTMEEELELNPDIAAVVDQEIMEGKWTT</sequence>
<dbReference type="GO" id="GO:0045259">
    <property type="term" value="C:proton-transporting ATP synthase complex"/>
    <property type="evidence" value="ECO:0007669"/>
    <property type="project" value="UniProtKB-KW"/>
</dbReference>
<dbReference type="InterPro" id="IPR008689">
    <property type="entry name" value="ATP_synth_F0_dsu_mt"/>
</dbReference>
<keyword evidence="12" id="KW-1185">Reference proteome</keyword>
<reference evidence="11 12" key="1">
    <citation type="journal article" date="2024" name="Nat. Commun.">
        <title>Phylogenomics reveals the evolutionary origins of lichenization in chlorophyte algae.</title>
        <authorList>
            <person name="Puginier C."/>
            <person name="Libourel C."/>
            <person name="Otte J."/>
            <person name="Skaloud P."/>
            <person name="Haon M."/>
            <person name="Grisel S."/>
            <person name="Petersen M."/>
            <person name="Berrin J.G."/>
            <person name="Delaux P.M."/>
            <person name="Dal Grande F."/>
            <person name="Keller J."/>
        </authorList>
    </citation>
    <scope>NUCLEOTIDE SEQUENCE [LARGE SCALE GENOMIC DNA]</scope>
    <source>
        <strain evidence="11 12">SAG 245.80</strain>
    </source>
</reference>
<dbReference type="SUPFAM" id="SSF161065">
    <property type="entry name" value="ATP synthase D chain-like"/>
    <property type="match status" value="1"/>
</dbReference>
<evidence type="ECO:0000256" key="9">
    <source>
        <dbReference type="ARBA" id="ARBA00023136"/>
    </source>
</evidence>
<protein>
    <recommendedName>
        <fullName evidence="13">ATP synthase subunit d, mitochondrial</fullName>
    </recommendedName>
</protein>
<evidence type="ECO:0000256" key="8">
    <source>
        <dbReference type="ARBA" id="ARBA00023128"/>
    </source>
</evidence>
<keyword evidence="9" id="KW-0472">Membrane</keyword>
<organism evidence="11 12">
    <name type="scientific">Elliptochloris bilobata</name>
    <dbReference type="NCBI Taxonomy" id="381761"/>
    <lineage>
        <taxon>Eukaryota</taxon>
        <taxon>Viridiplantae</taxon>
        <taxon>Chlorophyta</taxon>
        <taxon>core chlorophytes</taxon>
        <taxon>Trebouxiophyceae</taxon>
        <taxon>Trebouxiophyceae incertae sedis</taxon>
        <taxon>Elliptochloris clade</taxon>
        <taxon>Elliptochloris</taxon>
    </lineage>
</organism>
<evidence type="ECO:0000256" key="2">
    <source>
        <dbReference type="ARBA" id="ARBA00006842"/>
    </source>
</evidence>
<evidence type="ECO:0000256" key="6">
    <source>
        <dbReference type="ARBA" id="ARBA00022792"/>
    </source>
</evidence>
<keyword evidence="4" id="KW-0138">CF(0)</keyword>
<dbReference type="Pfam" id="PF05873">
    <property type="entry name" value="Mt_ATP-synt_D"/>
    <property type="match status" value="1"/>
</dbReference>
<dbReference type="GO" id="GO:0005743">
    <property type="term" value="C:mitochondrial inner membrane"/>
    <property type="evidence" value="ECO:0007669"/>
    <property type="project" value="UniProtKB-SubCell"/>
</dbReference>
<dbReference type="AlphaFoldDB" id="A0AAW1QHG5"/>
<keyword evidence="8" id="KW-0496">Mitochondrion</keyword>
<evidence type="ECO:0000256" key="5">
    <source>
        <dbReference type="ARBA" id="ARBA00022781"/>
    </source>
</evidence>
<dbReference type="Gene3D" id="6.10.280.70">
    <property type="match status" value="1"/>
</dbReference>
<evidence type="ECO:0000256" key="4">
    <source>
        <dbReference type="ARBA" id="ARBA00022547"/>
    </source>
</evidence>
<comment type="similarity">
    <text evidence="2">Belongs to the ATPase d subunit family.</text>
</comment>
<proteinExistence type="inferred from homology"/>
<comment type="subcellular location">
    <subcellularLocation>
        <location evidence="1">Mitochondrion inner membrane</location>
    </subcellularLocation>
</comment>
<evidence type="ECO:0000313" key="11">
    <source>
        <dbReference type="EMBL" id="KAK9820870.1"/>
    </source>
</evidence>
<dbReference type="GO" id="GO:0015078">
    <property type="term" value="F:proton transmembrane transporter activity"/>
    <property type="evidence" value="ECO:0007669"/>
    <property type="project" value="InterPro"/>
</dbReference>
<evidence type="ECO:0000256" key="7">
    <source>
        <dbReference type="ARBA" id="ARBA00023065"/>
    </source>
</evidence>
<evidence type="ECO:0000256" key="10">
    <source>
        <dbReference type="SAM" id="MobiDB-lite"/>
    </source>
</evidence>
<evidence type="ECO:0000256" key="3">
    <source>
        <dbReference type="ARBA" id="ARBA00022448"/>
    </source>
</evidence>
<comment type="caution">
    <text evidence="11">The sequence shown here is derived from an EMBL/GenBank/DDBJ whole genome shotgun (WGS) entry which is preliminary data.</text>
</comment>
<dbReference type="Proteomes" id="UP001445335">
    <property type="component" value="Unassembled WGS sequence"/>
</dbReference>
<evidence type="ECO:0008006" key="13">
    <source>
        <dbReference type="Google" id="ProtNLM"/>
    </source>
</evidence>
<gene>
    <name evidence="11" type="ORF">WJX81_007849</name>
</gene>
<name>A0AAW1QHG5_9CHLO</name>
<evidence type="ECO:0000256" key="1">
    <source>
        <dbReference type="ARBA" id="ARBA00004273"/>
    </source>
</evidence>
<dbReference type="GO" id="GO:0015986">
    <property type="term" value="P:proton motive force-driven ATP synthesis"/>
    <property type="evidence" value="ECO:0007669"/>
    <property type="project" value="InterPro"/>
</dbReference>
<keyword evidence="7" id="KW-0406">Ion transport</keyword>
<dbReference type="EMBL" id="JALJOU010000112">
    <property type="protein sequence ID" value="KAK9820870.1"/>
    <property type="molecule type" value="Genomic_DNA"/>
</dbReference>
<feature type="region of interest" description="Disordered" evidence="10">
    <location>
        <begin position="1"/>
        <end position="21"/>
    </location>
</feature>